<dbReference type="Proteomes" id="UP000789342">
    <property type="component" value="Unassembled WGS sequence"/>
</dbReference>
<reference evidence="1" key="1">
    <citation type="submission" date="2021-06" db="EMBL/GenBank/DDBJ databases">
        <authorList>
            <person name="Kallberg Y."/>
            <person name="Tangrot J."/>
            <person name="Rosling A."/>
        </authorList>
    </citation>
    <scope>NUCLEOTIDE SEQUENCE</scope>
    <source>
        <strain evidence="1">CL551</strain>
    </source>
</reference>
<proteinExistence type="predicted"/>
<evidence type="ECO:0000313" key="2">
    <source>
        <dbReference type="Proteomes" id="UP000789342"/>
    </source>
</evidence>
<dbReference type="AlphaFoldDB" id="A0A9N8Z3T0"/>
<name>A0A9N8Z3T0_9GLOM</name>
<keyword evidence="2" id="KW-1185">Reference proteome</keyword>
<protein>
    <submittedName>
        <fullName evidence="1">9967_t:CDS:1</fullName>
    </submittedName>
</protein>
<sequence>MTDILNQPSKLKQFEWSERLTVFSQRNEWPLHPTANAPKLELNRHKKM</sequence>
<dbReference type="EMBL" id="CAJVPV010000636">
    <property type="protein sequence ID" value="CAG8466857.1"/>
    <property type="molecule type" value="Genomic_DNA"/>
</dbReference>
<accession>A0A9N8Z3T0</accession>
<organism evidence="1 2">
    <name type="scientific">Acaulospora morrowiae</name>
    <dbReference type="NCBI Taxonomy" id="94023"/>
    <lineage>
        <taxon>Eukaryota</taxon>
        <taxon>Fungi</taxon>
        <taxon>Fungi incertae sedis</taxon>
        <taxon>Mucoromycota</taxon>
        <taxon>Glomeromycotina</taxon>
        <taxon>Glomeromycetes</taxon>
        <taxon>Diversisporales</taxon>
        <taxon>Acaulosporaceae</taxon>
        <taxon>Acaulospora</taxon>
    </lineage>
</organism>
<gene>
    <name evidence="1" type="ORF">AMORRO_LOCUS1669</name>
</gene>
<evidence type="ECO:0000313" key="1">
    <source>
        <dbReference type="EMBL" id="CAG8466857.1"/>
    </source>
</evidence>
<comment type="caution">
    <text evidence="1">The sequence shown here is derived from an EMBL/GenBank/DDBJ whole genome shotgun (WGS) entry which is preliminary data.</text>
</comment>